<dbReference type="InterPro" id="IPR051030">
    <property type="entry name" value="Vitamin_B12-ABC_binding"/>
</dbReference>
<evidence type="ECO:0000313" key="1">
    <source>
        <dbReference type="EMBL" id="CAE7258366.1"/>
    </source>
</evidence>
<dbReference type="PANTHER" id="PTHR42860">
    <property type="entry name" value="VITAMIN B12-BINDING PROTEIN"/>
    <property type="match status" value="1"/>
</dbReference>
<dbReference type="PANTHER" id="PTHR42860:SF1">
    <property type="entry name" value="VITAMIN B12-BINDING PROTEIN"/>
    <property type="match status" value="1"/>
</dbReference>
<gene>
    <name evidence="1" type="primary">B3gnt6</name>
    <name evidence="1" type="ORF">SNEC2469_LOCUS5800</name>
</gene>
<dbReference type="EMBL" id="CAJNJA010010500">
    <property type="protein sequence ID" value="CAE7258366.1"/>
    <property type="molecule type" value="Genomic_DNA"/>
</dbReference>
<dbReference type="OrthoDB" id="274765at2759"/>
<accession>A0A812MHY3</accession>
<dbReference type="Proteomes" id="UP000601435">
    <property type="component" value="Unassembled WGS sequence"/>
</dbReference>
<comment type="caution">
    <text evidence="1">The sequence shown here is derived from an EMBL/GenBank/DDBJ whole genome shotgun (WGS) entry which is preliminary data.</text>
</comment>
<proteinExistence type="predicted"/>
<organism evidence="1 2">
    <name type="scientific">Symbiodinium necroappetens</name>
    <dbReference type="NCBI Taxonomy" id="1628268"/>
    <lineage>
        <taxon>Eukaryota</taxon>
        <taxon>Sar</taxon>
        <taxon>Alveolata</taxon>
        <taxon>Dinophyceae</taxon>
        <taxon>Suessiales</taxon>
        <taxon>Symbiodiniaceae</taxon>
        <taxon>Symbiodinium</taxon>
    </lineage>
</organism>
<keyword evidence="2" id="KW-1185">Reference proteome</keyword>
<feature type="non-terminal residue" evidence="1">
    <location>
        <position position="159"/>
    </location>
</feature>
<protein>
    <submittedName>
        <fullName evidence="1">B3gnt6 protein</fullName>
    </submittedName>
</protein>
<dbReference type="Gene3D" id="3.40.50.1980">
    <property type="entry name" value="Nitrogenase molybdenum iron protein domain"/>
    <property type="match status" value="1"/>
</dbReference>
<sequence length="159" mass="16962">MAMTSAPRVASLLPSATEIMGHLKLQHLLVGVSHECDVAPEKEDMDALISSGKCVCLTTSEINPMVMSQDEINTAVIGSLRMGDSLYGINSSEFRRAKPTVVLTQALCDVCAPSSRQVAGARELIEEEMVVVNLEPHSLRDVADTFATVSEAVTGSTKT</sequence>
<reference evidence="1" key="1">
    <citation type="submission" date="2021-02" db="EMBL/GenBank/DDBJ databases">
        <authorList>
            <person name="Dougan E. K."/>
            <person name="Rhodes N."/>
            <person name="Thang M."/>
            <person name="Chan C."/>
        </authorList>
    </citation>
    <scope>NUCLEOTIDE SEQUENCE</scope>
</reference>
<dbReference type="AlphaFoldDB" id="A0A812MHY3"/>
<evidence type="ECO:0000313" key="2">
    <source>
        <dbReference type="Proteomes" id="UP000601435"/>
    </source>
</evidence>
<name>A0A812MHY3_9DINO</name>